<dbReference type="InParanoid" id="W4JRW3"/>
<evidence type="ECO:0000313" key="2">
    <source>
        <dbReference type="Proteomes" id="UP000030671"/>
    </source>
</evidence>
<dbReference type="AlphaFoldDB" id="W4JRW3"/>
<dbReference type="GeneID" id="20673006"/>
<evidence type="ECO:0000313" key="1">
    <source>
        <dbReference type="EMBL" id="ETW75835.1"/>
    </source>
</evidence>
<dbReference type="EMBL" id="KI925465">
    <property type="protein sequence ID" value="ETW75835.1"/>
    <property type="molecule type" value="Genomic_DNA"/>
</dbReference>
<organism evidence="1 2">
    <name type="scientific">Heterobasidion irregulare (strain TC 32-1)</name>
    <dbReference type="NCBI Taxonomy" id="747525"/>
    <lineage>
        <taxon>Eukaryota</taxon>
        <taxon>Fungi</taxon>
        <taxon>Dikarya</taxon>
        <taxon>Basidiomycota</taxon>
        <taxon>Agaricomycotina</taxon>
        <taxon>Agaricomycetes</taxon>
        <taxon>Russulales</taxon>
        <taxon>Bondarzewiaceae</taxon>
        <taxon>Heterobasidion</taxon>
        <taxon>Heterobasidion annosum species complex</taxon>
    </lineage>
</organism>
<dbReference type="RefSeq" id="XP_009552084.1">
    <property type="nucleotide sequence ID" value="XM_009553789.1"/>
</dbReference>
<keyword evidence="2" id="KW-1185">Reference proteome</keyword>
<dbReference type="KEGG" id="hir:HETIRDRAFT_412194"/>
<accession>W4JRW3</accession>
<reference evidence="1 2" key="1">
    <citation type="journal article" date="2012" name="New Phytol.">
        <title>Insight into trade-off between wood decay and parasitism from the genome of a fungal forest pathogen.</title>
        <authorList>
            <person name="Olson A."/>
            <person name="Aerts A."/>
            <person name="Asiegbu F."/>
            <person name="Belbahri L."/>
            <person name="Bouzid O."/>
            <person name="Broberg A."/>
            <person name="Canback B."/>
            <person name="Coutinho P.M."/>
            <person name="Cullen D."/>
            <person name="Dalman K."/>
            <person name="Deflorio G."/>
            <person name="van Diepen L.T."/>
            <person name="Dunand C."/>
            <person name="Duplessis S."/>
            <person name="Durling M."/>
            <person name="Gonthier P."/>
            <person name="Grimwood J."/>
            <person name="Fossdal C.G."/>
            <person name="Hansson D."/>
            <person name="Henrissat B."/>
            <person name="Hietala A."/>
            <person name="Himmelstrand K."/>
            <person name="Hoffmeister D."/>
            <person name="Hogberg N."/>
            <person name="James T.Y."/>
            <person name="Karlsson M."/>
            <person name="Kohler A."/>
            <person name="Kues U."/>
            <person name="Lee Y.H."/>
            <person name="Lin Y.C."/>
            <person name="Lind M."/>
            <person name="Lindquist E."/>
            <person name="Lombard V."/>
            <person name="Lucas S."/>
            <person name="Lunden K."/>
            <person name="Morin E."/>
            <person name="Murat C."/>
            <person name="Park J."/>
            <person name="Raffaello T."/>
            <person name="Rouze P."/>
            <person name="Salamov A."/>
            <person name="Schmutz J."/>
            <person name="Solheim H."/>
            <person name="Stahlberg J."/>
            <person name="Velez H."/>
            <person name="de Vries R.P."/>
            <person name="Wiebenga A."/>
            <person name="Woodward S."/>
            <person name="Yakovlev I."/>
            <person name="Garbelotto M."/>
            <person name="Martin F."/>
            <person name="Grigoriev I.V."/>
            <person name="Stenlid J."/>
        </authorList>
    </citation>
    <scope>NUCLEOTIDE SEQUENCE [LARGE SCALE GENOMIC DNA]</scope>
    <source>
        <strain evidence="1 2">TC 32-1</strain>
    </source>
</reference>
<gene>
    <name evidence="1" type="ORF">HETIRDRAFT_412194</name>
</gene>
<sequence length="97" mass="10402">MVTFMVAVVPRVSRRGGAVTSPAVVVVWTGIPISVSLSFPVPITHPTSISVPISVSVPTRSNARVPTICHRLPTVSRLPMVDILSSMLLSRGWQSRT</sequence>
<proteinExistence type="predicted"/>
<name>W4JRW3_HETIT</name>
<protein>
    <submittedName>
        <fullName evidence="1">Uncharacterized protein</fullName>
    </submittedName>
</protein>
<dbReference type="HOGENOM" id="CLU_2346966_0_0_1"/>
<dbReference type="Proteomes" id="UP000030671">
    <property type="component" value="Unassembled WGS sequence"/>
</dbReference>